<feature type="coiled-coil region" evidence="1">
    <location>
        <begin position="123"/>
        <end position="150"/>
    </location>
</feature>
<dbReference type="InterPro" id="IPR018873">
    <property type="entry name" value="KilA-N_DNA-bd_domain"/>
</dbReference>
<sequence length="191" mass="21148">MPAIDQAVALPIDGIVRAIIVIRGQKVLLDEDLALLYGVETRRLNEQVRRNAQRFPADFMFQLTGPEYADLISRFATSKPGRGGRRKLPLAFTEHGAIMAAAILNSPRAVEVSIYVVRAFVHLREALASNKALAAKLDALEQKTELLSLQHDTFAGNTRAQLKQVFDALRQLMAPPEPPKKRPIGFVTPKD</sequence>
<accession>A0A1J5RPS2</accession>
<organism evidence="3">
    <name type="scientific">mine drainage metagenome</name>
    <dbReference type="NCBI Taxonomy" id="410659"/>
    <lineage>
        <taxon>unclassified sequences</taxon>
        <taxon>metagenomes</taxon>
        <taxon>ecological metagenomes</taxon>
    </lineage>
</organism>
<keyword evidence="1" id="KW-0175">Coiled coil</keyword>
<gene>
    <name evidence="3" type="ORF">GALL_202150</name>
</gene>
<evidence type="ECO:0000313" key="3">
    <source>
        <dbReference type="EMBL" id="OIQ97745.1"/>
    </source>
</evidence>
<name>A0A1J5RPS2_9ZZZZ</name>
<dbReference type="Pfam" id="PF10543">
    <property type="entry name" value="ORF6N"/>
    <property type="match status" value="1"/>
</dbReference>
<comment type="caution">
    <text evidence="3">The sequence shown here is derived from an EMBL/GenBank/DDBJ whole genome shotgun (WGS) entry which is preliminary data.</text>
</comment>
<dbReference type="EMBL" id="MLJW01000128">
    <property type="protein sequence ID" value="OIQ97745.1"/>
    <property type="molecule type" value="Genomic_DNA"/>
</dbReference>
<protein>
    <submittedName>
        <fullName evidence="3">ORF6N domain protein</fullName>
    </submittedName>
</protein>
<feature type="domain" description="KilA-N DNA-binding" evidence="2">
    <location>
        <begin position="18"/>
        <end position="103"/>
    </location>
</feature>
<reference evidence="3" key="1">
    <citation type="submission" date="2016-10" db="EMBL/GenBank/DDBJ databases">
        <title>Sequence of Gallionella enrichment culture.</title>
        <authorList>
            <person name="Poehlein A."/>
            <person name="Muehling M."/>
            <person name="Daniel R."/>
        </authorList>
    </citation>
    <scope>NUCLEOTIDE SEQUENCE</scope>
</reference>
<evidence type="ECO:0000259" key="2">
    <source>
        <dbReference type="Pfam" id="PF10543"/>
    </source>
</evidence>
<proteinExistence type="predicted"/>
<dbReference type="AlphaFoldDB" id="A0A1J5RPS2"/>
<evidence type="ECO:0000256" key="1">
    <source>
        <dbReference type="SAM" id="Coils"/>
    </source>
</evidence>